<evidence type="ECO:0000256" key="7">
    <source>
        <dbReference type="RuleBase" id="RU361156"/>
    </source>
</evidence>
<dbReference type="InterPro" id="IPR001563">
    <property type="entry name" value="Peptidase_S10"/>
</dbReference>
<dbReference type="PROSITE" id="PS00131">
    <property type="entry name" value="CARBOXYPEPT_SER_SER"/>
    <property type="match status" value="1"/>
</dbReference>
<comment type="similarity">
    <text evidence="1 7">Belongs to the peptidase S10 family.</text>
</comment>
<dbReference type="Gene3D" id="3.40.50.1820">
    <property type="entry name" value="alpha/beta hydrolase"/>
    <property type="match status" value="1"/>
</dbReference>
<evidence type="ECO:0000256" key="4">
    <source>
        <dbReference type="ARBA" id="ARBA00022729"/>
    </source>
</evidence>
<feature type="chain" id="PRO_5041019014" description="Carboxypeptidase" evidence="7">
    <location>
        <begin position="24"/>
        <end position="524"/>
    </location>
</feature>
<dbReference type="EC" id="3.4.16.-" evidence="7"/>
<dbReference type="AlphaFoldDB" id="A0A9W9TUY9"/>
<keyword evidence="5 7" id="KW-0378">Hydrolase</keyword>
<evidence type="ECO:0000256" key="1">
    <source>
        <dbReference type="ARBA" id="ARBA00009431"/>
    </source>
</evidence>
<dbReference type="GO" id="GO:0004185">
    <property type="term" value="F:serine-type carboxypeptidase activity"/>
    <property type="evidence" value="ECO:0007669"/>
    <property type="project" value="UniProtKB-UniRule"/>
</dbReference>
<dbReference type="EMBL" id="JAPQKT010000002">
    <property type="protein sequence ID" value="KAJ5240459.1"/>
    <property type="molecule type" value="Genomic_DNA"/>
</dbReference>
<evidence type="ECO:0000256" key="2">
    <source>
        <dbReference type="ARBA" id="ARBA00022645"/>
    </source>
</evidence>
<dbReference type="PRINTS" id="PR00724">
    <property type="entry name" value="CRBOXYPTASEC"/>
</dbReference>
<sequence length="524" mass="59457">MPGIFDKVFTAAVLASGLLTTNGQVSQPNRHPPTHSTYHAPHLNSSEYRFLTNQTKGIIESIAYVVESLPDVHYDLGEMYSGFLPVRENASLFYIFQPKIGEPSDDITIWLSGGPGCSSMQGFLQENGRFTWNPGTYKPVVNEYSWVNLTNMLWVDQPVGTGFSGGMPTATNEDDIAADFITFFKQFQALYNVKGFRIFISGESYAGFYVPYISAAMLDQNDTEYFDLSGALLYDACIGQWDYIQAELPAYPFVQQHSELFNFNQSFMADLETTYEECGYRGYFDKYFTYPAAEVQPPRYMNYSQCDIYNLIYEEAYNPNPCWSPSKISQTCPLLWDVLGFPTDLAYEPAPTTYFNRTDVKKALHVPEYIEWELCASESVFVGPNPGPEQAYDVSPNPTEHILPQVIEATNRVLIANGDWDYLIITNGTLLAIQNMTWNGELGFHSRPTTPIHIDMPDLQYSAIFNSQEGYGDFDGPQGMMGIQHYERGLMFAETFQAGHRQSQDQGRVSYRHVEWLLGHRDHL</sequence>
<comment type="caution">
    <text evidence="8">The sequence shown here is derived from an EMBL/GenBank/DDBJ whole genome shotgun (WGS) entry which is preliminary data.</text>
</comment>
<keyword evidence="4 7" id="KW-0732">Signal</keyword>
<dbReference type="InterPro" id="IPR018202">
    <property type="entry name" value="Ser_caboxypep_ser_AS"/>
</dbReference>
<feature type="signal peptide" evidence="7">
    <location>
        <begin position="1"/>
        <end position="23"/>
    </location>
</feature>
<evidence type="ECO:0000256" key="3">
    <source>
        <dbReference type="ARBA" id="ARBA00022670"/>
    </source>
</evidence>
<name>A0A9W9TUY9_PENCI</name>
<protein>
    <recommendedName>
        <fullName evidence="7">Carboxypeptidase</fullName>
        <ecNumber evidence="7">3.4.16.-</ecNumber>
    </recommendedName>
</protein>
<dbReference type="GO" id="GO:0017000">
    <property type="term" value="P:antibiotic biosynthetic process"/>
    <property type="evidence" value="ECO:0007669"/>
    <property type="project" value="UniProtKB-ARBA"/>
</dbReference>
<keyword evidence="6" id="KW-0325">Glycoprotein</keyword>
<dbReference type="RefSeq" id="XP_056503464.1">
    <property type="nucleotide sequence ID" value="XM_056640970.1"/>
</dbReference>
<proteinExistence type="inferred from homology"/>
<evidence type="ECO:0000256" key="5">
    <source>
        <dbReference type="ARBA" id="ARBA00022801"/>
    </source>
</evidence>
<accession>A0A9W9TUY9</accession>
<reference evidence="8" key="2">
    <citation type="journal article" date="2023" name="IMA Fungus">
        <title>Comparative genomic study of the Penicillium genus elucidates a diverse pangenome and 15 lateral gene transfer events.</title>
        <authorList>
            <person name="Petersen C."/>
            <person name="Sorensen T."/>
            <person name="Nielsen M.R."/>
            <person name="Sondergaard T.E."/>
            <person name="Sorensen J.L."/>
            <person name="Fitzpatrick D.A."/>
            <person name="Frisvad J.C."/>
            <person name="Nielsen K.L."/>
        </authorList>
    </citation>
    <scope>NUCLEOTIDE SEQUENCE</scope>
    <source>
        <strain evidence="8">IBT 23319</strain>
    </source>
</reference>
<dbReference type="Proteomes" id="UP001147733">
    <property type="component" value="Unassembled WGS sequence"/>
</dbReference>
<dbReference type="FunFam" id="3.40.50.1820:FF:000118">
    <property type="entry name" value="Carboxypeptidase"/>
    <property type="match status" value="1"/>
</dbReference>
<dbReference type="PANTHER" id="PTHR11802">
    <property type="entry name" value="SERINE PROTEASE FAMILY S10 SERINE CARBOXYPEPTIDASE"/>
    <property type="match status" value="1"/>
</dbReference>
<dbReference type="GeneID" id="81380137"/>
<evidence type="ECO:0000313" key="9">
    <source>
        <dbReference type="Proteomes" id="UP001147733"/>
    </source>
</evidence>
<evidence type="ECO:0000313" key="8">
    <source>
        <dbReference type="EMBL" id="KAJ5240459.1"/>
    </source>
</evidence>
<evidence type="ECO:0000256" key="6">
    <source>
        <dbReference type="ARBA" id="ARBA00023180"/>
    </source>
</evidence>
<reference evidence="8" key="1">
    <citation type="submission" date="2022-11" db="EMBL/GenBank/DDBJ databases">
        <authorList>
            <person name="Petersen C."/>
        </authorList>
    </citation>
    <scope>NUCLEOTIDE SEQUENCE</scope>
    <source>
        <strain evidence="8">IBT 23319</strain>
    </source>
</reference>
<dbReference type="OrthoDB" id="443318at2759"/>
<dbReference type="PANTHER" id="PTHR11802:SF479">
    <property type="entry name" value="CARBOXYPEPTIDASE"/>
    <property type="match status" value="1"/>
</dbReference>
<keyword evidence="2 7" id="KW-0121">Carboxypeptidase</keyword>
<gene>
    <name evidence="8" type="ORF">N7469_002050</name>
</gene>
<keyword evidence="3 7" id="KW-0645">Protease</keyword>
<dbReference type="SUPFAM" id="SSF53474">
    <property type="entry name" value="alpha/beta-Hydrolases"/>
    <property type="match status" value="1"/>
</dbReference>
<dbReference type="GO" id="GO:0072330">
    <property type="term" value="P:monocarboxylic acid biosynthetic process"/>
    <property type="evidence" value="ECO:0007669"/>
    <property type="project" value="UniProtKB-ARBA"/>
</dbReference>
<dbReference type="GO" id="GO:0006508">
    <property type="term" value="P:proteolysis"/>
    <property type="evidence" value="ECO:0007669"/>
    <property type="project" value="UniProtKB-KW"/>
</dbReference>
<dbReference type="Pfam" id="PF00450">
    <property type="entry name" value="Peptidase_S10"/>
    <property type="match status" value="1"/>
</dbReference>
<keyword evidence="9" id="KW-1185">Reference proteome</keyword>
<organism evidence="8 9">
    <name type="scientific">Penicillium citrinum</name>
    <dbReference type="NCBI Taxonomy" id="5077"/>
    <lineage>
        <taxon>Eukaryota</taxon>
        <taxon>Fungi</taxon>
        <taxon>Dikarya</taxon>
        <taxon>Ascomycota</taxon>
        <taxon>Pezizomycotina</taxon>
        <taxon>Eurotiomycetes</taxon>
        <taxon>Eurotiomycetidae</taxon>
        <taxon>Eurotiales</taxon>
        <taxon>Aspergillaceae</taxon>
        <taxon>Penicillium</taxon>
    </lineage>
</organism>
<dbReference type="InterPro" id="IPR029058">
    <property type="entry name" value="AB_hydrolase_fold"/>
</dbReference>